<dbReference type="Pfam" id="PF13305">
    <property type="entry name" value="TetR_C_33"/>
    <property type="match status" value="1"/>
</dbReference>
<dbReference type="PANTHER" id="PTHR30055">
    <property type="entry name" value="HTH-TYPE TRANSCRIPTIONAL REGULATOR RUTR"/>
    <property type="match status" value="1"/>
</dbReference>
<dbReference type="Proteomes" id="UP000236754">
    <property type="component" value="Unassembled WGS sequence"/>
</dbReference>
<evidence type="ECO:0000256" key="2">
    <source>
        <dbReference type="ARBA" id="ARBA00023125"/>
    </source>
</evidence>
<name>A0A1H5XA11_9ACTN</name>
<dbReference type="PRINTS" id="PR00455">
    <property type="entry name" value="HTHTETR"/>
</dbReference>
<dbReference type="Pfam" id="PF00440">
    <property type="entry name" value="TetR_N"/>
    <property type="match status" value="1"/>
</dbReference>
<dbReference type="Gene3D" id="1.10.357.10">
    <property type="entry name" value="Tetracycline Repressor, domain 2"/>
    <property type="match status" value="1"/>
</dbReference>
<proteinExistence type="predicted"/>
<dbReference type="GO" id="GO:0000976">
    <property type="term" value="F:transcription cis-regulatory region binding"/>
    <property type="evidence" value="ECO:0007669"/>
    <property type="project" value="TreeGrafter"/>
</dbReference>
<evidence type="ECO:0000313" key="7">
    <source>
        <dbReference type="Proteomes" id="UP000236754"/>
    </source>
</evidence>
<dbReference type="InterPro" id="IPR025996">
    <property type="entry name" value="MT1864/Rv1816-like_C"/>
</dbReference>
<keyword evidence="3" id="KW-0804">Transcription</keyword>
<feature type="domain" description="HTH tetR-type" evidence="5">
    <location>
        <begin position="9"/>
        <end position="69"/>
    </location>
</feature>
<dbReference type="InterPro" id="IPR001647">
    <property type="entry name" value="HTH_TetR"/>
</dbReference>
<dbReference type="InterPro" id="IPR036271">
    <property type="entry name" value="Tet_transcr_reg_TetR-rel_C_sf"/>
</dbReference>
<dbReference type="OrthoDB" id="3173376at2"/>
<organism evidence="6 7">
    <name type="scientific">Actinacidiphila yanglinensis</name>
    <dbReference type="NCBI Taxonomy" id="310779"/>
    <lineage>
        <taxon>Bacteria</taxon>
        <taxon>Bacillati</taxon>
        <taxon>Actinomycetota</taxon>
        <taxon>Actinomycetes</taxon>
        <taxon>Kitasatosporales</taxon>
        <taxon>Streptomycetaceae</taxon>
        <taxon>Actinacidiphila</taxon>
    </lineage>
</organism>
<dbReference type="RefSeq" id="WP_103884927.1">
    <property type="nucleotide sequence ID" value="NZ_FNVU01000003.1"/>
</dbReference>
<dbReference type="PROSITE" id="PS50977">
    <property type="entry name" value="HTH_TETR_2"/>
    <property type="match status" value="1"/>
</dbReference>
<evidence type="ECO:0000256" key="3">
    <source>
        <dbReference type="ARBA" id="ARBA00023163"/>
    </source>
</evidence>
<dbReference type="SUPFAM" id="SSF48498">
    <property type="entry name" value="Tetracyclin repressor-like, C-terminal domain"/>
    <property type="match status" value="1"/>
</dbReference>
<dbReference type="SUPFAM" id="SSF46689">
    <property type="entry name" value="Homeodomain-like"/>
    <property type="match status" value="1"/>
</dbReference>
<keyword evidence="7" id="KW-1185">Reference proteome</keyword>
<dbReference type="InterPro" id="IPR050109">
    <property type="entry name" value="HTH-type_TetR-like_transc_reg"/>
</dbReference>
<keyword evidence="2 4" id="KW-0238">DNA-binding</keyword>
<evidence type="ECO:0000256" key="1">
    <source>
        <dbReference type="ARBA" id="ARBA00023015"/>
    </source>
</evidence>
<evidence type="ECO:0000259" key="5">
    <source>
        <dbReference type="PROSITE" id="PS50977"/>
    </source>
</evidence>
<accession>A0A1H5XA11</accession>
<dbReference type="EMBL" id="FNVU01000003">
    <property type="protein sequence ID" value="SEG08187.1"/>
    <property type="molecule type" value="Genomic_DNA"/>
</dbReference>
<reference evidence="6 7" key="1">
    <citation type="submission" date="2016-10" db="EMBL/GenBank/DDBJ databases">
        <authorList>
            <person name="de Groot N.N."/>
        </authorList>
    </citation>
    <scope>NUCLEOTIDE SEQUENCE [LARGE SCALE GENOMIC DNA]</scope>
    <source>
        <strain evidence="6 7">CGMCC 4.2023</strain>
    </source>
</reference>
<dbReference type="GO" id="GO:0003700">
    <property type="term" value="F:DNA-binding transcription factor activity"/>
    <property type="evidence" value="ECO:0007669"/>
    <property type="project" value="TreeGrafter"/>
</dbReference>
<sequence>MTTHPYHHGRLRTALLTEAERILREDGAENLSLRELARRAGVSHGAPRHHFPDRQSLLDALAEAGFLRLGDEVRAAIGGAAPDFEARLRATATAYVRFAVRESALLDLMFARKSGGEPNALTESFMGLSTAVGDLIHQGQQVGRLPPVDPERLRLLLVATLQGIAALIIAGRAPVNQMDALITDAITLFAGDHSRQQTPGRVPKDSAGS</sequence>
<dbReference type="PANTHER" id="PTHR30055:SF220">
    <property type="entry name" value="TETR-FAMILY REGULATORY PROTEIN"/>
    <property type="match status" value="1"/>
</dbReference>
<dbReference type="InterPro" id="IPR009057">
    <property type="entry name" value="Homeodomain-like_sf"/>
</dbReference>
<dbReference type="AlphaFoldDB" id="A0A1H5XA11"/>
<feature type="DNA-binding region" description="H-T-H motif" evidence="4">
    <location>
        <begin position="32"/>
        <end position="51"/>
    </location>
</feature>
<gene>
    <name evidence="6" type="ORF">SAMN05216223_103154</name>
</gene>
<keyword evidence="1" id="KW-0805">Transcription regulation</keyword>
<protein>
    <submittedName>
        <fullName evidence="6">Transcriptional regulator, TetR family</fullName>
    </submittedName>
</protein>
<evidence type="ECO:0000313" key="6">
    <source>
        <dbReference type="EMBL" id="SEG08187.1"/>
    </source>
</evidence>
<evidence type="ECO:0000256" key="4">
    <source>
        <dbReference type="PROSITE-ProRule" id="PRU00335"/>
    </source>
</evidence>